<dbReference type="PROSITE" id="PS50893">
    <property type="entry name" value="ABC_TRANSPORTER_2"/>
    <property type="match status" value="1"/>
</dbReference>
<keyword evidence="8" id="KW-1185">Reference proteome</keyword>
<dbReference type="GO" id="GO:0016887">
    <property type="term" value="F:ATP hydrolysis activity"/>
    <property type="evidence" value="ECO:0007669"/>
    <property type="project" value="InterPro"/>
</dbReference>
<organism evidence="7 8">
    <name type="scientific">Natronomonas salsuginis</name>
    <dbReference type="NCBI Taxonomy" id="2217661"/>
    <lineage>
        <taxon>Archaea</taxon>
        <taxon>Methanobacteriati</taxon>
        <taxon>Methanobacteriota</taxon>
        <taxon>Stenosarchaea group</taxon>
        <taxon>Halobacteria</taxon>
        <taxon>Halobacteriales</taxon>
        <taxon>Natronomonadaceae</taxon>
        <taxon>Natronomonas</taxon>
    </lineage>
</organism>
<dbReference type="Proteomes" id="UP000308037">
    <property type="component" value="Unassembled WGS sequence"/>
</dbReference>
<dbReference type="InterPro" id="IPR003439">
    <property type="entry name" value="ABC_transporter-like_ATP-bd"/>
</dbReference>
<comment type="caution">
    <text evidence="7">The sequence shown here is derived from an EMBL/GenBank/DDBJ whole genome shotgun (WGS) entry which is preliminary data.</text>
</comment>
<comment type="similarity">
    <text evidence="1">Belongs to the ABC transporter superfamily.</text>
</comment>
<feature type="domain" description="ABC transporter" evidence="6">
    <location>
        <begin position="27"/>
        <end position="246"/>
    </location>
</feature>
<evidence type="ECO:0000256" key="5">
    <source>
        <dbReference type="SAM" id="MobiDB-lite"/>
    </source>
</evidence>
<name>A0A4V5ZND0_9EURY</name>
<dbReference type="Pfam" id="PF00005">
    <property type="entry name" value="ABC_tran"/>
    <property type="match status" value="1"/>
</dbReference>
<dbReference type="PANTHER" id="PTHR43335">
    <property type="entry name" value="ABC TRANSPORTER, ATP-BINDING PROTEIN"/>
    <property type="match status" value="1"/>
</dbReference>
<feature type="region of interest" description="Disordered" evidence="5">
    <location>
        <begin position="1"/>
        <end position="25"/>
    </location>
</feature>
<dbReference type="SUPFAM" id="SSF52540">
    <property type="entry name" value="P-loop containing nucleoside triphosphate hydrolases"/>
    <property type="match status" value="1"/>
</dbReference>
<dbReference type="InterPro" id="IPR027417">
    <property type="entry name" value="P-loop_NTPase"/>
</dbReference>
<dbReference type="EMBL" id="QKNX01000006">
    <property type="protein sequence ID" value="TKR24823.1"/>
    <property type="molecule type" value="Genomic_DNA"/>
</dbReference>
<evidence type="ECO:0000256" key="1">
    <source>
        <dbReference type="ARBA" id="ARBA00005417"/>
    </source>
</evidence>
<dbReference type="AlphaFoldDB" id="A0A4V5ZND0"/>
<sequence length="264" mass="26953">MSESANATTTGSTAKAEPTTATRPPIVEIDGLGHTYGRIDVLEDVSFDVPAGEVTAIIGPNGAGKTTLIRDIVGLQEPTAGTVDYRIPDVPRPIGYLQQRPAFRPGQTVKQAIAFYGSLVGETEADTVRRLERVGLGAATDRAVGALSGGMTRLAGIAQATVGDPPLVVLDEPASGLDPGMSVRIFEIAEELAAAGAAVLVSSHNLALVERTAGRVVLLDDGTVARIGAPADLNGELGTESLLDAFDAAVAGDSKTVSVRGGST</sequence>
<dbReference type="SMART" id="SM00382">
    <property type="entry name" value="AAA"/>
    <property type="match status" value="1"/>
</dbReference>
<dbReference type="OrthoDB" id="40048at2157"/>
<evidence type="ECO:0000259" key="6">
    <source>
        <dbReference type="PROSITE" id="PS50893"/>
    </source>
</evidence>
<evidence type="ECO:0000313" key="8">
    <source>
        <dbReference type="Proteomes" id="UP000308037"/>
    </source>
</evidence>
<protein>
    <submittedName>
        <fullName evidence="7">ABC transporter ATP-binding protein</fullName>
    </submittedName>
</protein>
<feature type="compositionally biased region" description="Polar residues" evidence="5">
    <location>
        <begin position="1"/>
        <end position="13"/>
    </location>
</feature>
<gene>
    <name evidence="7" type="ORF">DM868_12855</name>
</gene>
<dbReference type="CDD" id="cd03230">
    <property type="entry name" value="ABC_DR_subfamily_A"/>
    <property type="match status" value="1"/>
</dbReference>
<proteinExistence type="inferred from homology"/>
<evidence type="ECO:0000256" key="4">
    <source>
        <dbReference type="ARBA" id="ARBA00022840"/>
    </source>
</evidence>
<accession>A0A4V5ZND0</accession>
<reference evidence="7 8" key="1">
    <citation type="submission" date="2019-04" db="EMBL/GenBank/DDBJ databases">
        <title>Natronomonas sp. F20-122 a newhaloarchaeon isolated from a saline saltern of Isla Bacuta, Huelva, Spain.</title>
        <authorList>
            <person name="Duran-Viseras A."/>
            <person name="Sanchez-Porro C."/>
            <person name="Ventosa A."/>
        </authorList>
    </citation>
    <scope>NUCLEOTIDE SEQUENCE [LARGE SCALE GENOMIC DNA]</scope>
    <source>
        <strain evidence="7 8">F20-122</strain>
    </source>
</reference>
<keyword evidence="3" id="KW-0547">Nucleotide-binding</keyword>
<evidence type="ECO:0000256" key="2">
    <source>
        <dbReference type="ARBA" id="ARBA00022448"/>
    </source>
</evidence>
<keyword evidence="2" id="KW-0813">Transport</keyword>
<dbReference type="GO" id="GO:0005524">
    <property type="term" value="F:ATP binding"/>
    <property type="evidence" value="ECO:0007669"/>
    <property type="project" value="UniProtKB-KW"/>
</dbReference>
<evidence type="ECO:0000256" key="3">
    <source>
        <dbReference type="ARBA" id="ARBA00022741"/>
    </source>
</evidence>
<evidence type="ECO:0000313" key="7">
    <source>
        <dbReference type="EMBL" id="TKR24823.1"/>
    </source>
</evidence>
<dbReference type="RefSeq" id="WP_137277241.1">
    <property type="nucleotide sequence ID" value="NZ_QKNX01000006.1"/>
</dbReference>
<dbReference type="InterPro" id="IPR003593">
    <property type="entry name" value="AAA+_ATPase"/>
</dbReference>
<dbReference type="Gene3D" id="3.40.50.300">
    <property type="entry name" value="P-loop containing nucleotide triphosphate hydrolases"/>
    <property type="match status" value="1"/>
</dbReference>
<keyword evidence="4 7" id="KW-0067">ATP-binding</keyword>